<reference evidence="2 3" key="1">
    <citation type="journal article" date="2008" name="Appl. Environ. Microbiol.">
        <title>Genomic insights into Mn(II) oxidation by the marine alphaproteobacterium Aurantimonas sp. strain SI85-9A1.</title>
        <authorList>
            <person name="Dick G.J."/>
            <person name="Podell S."/>
            <person name="Johnson H.A."/>
            <person name="Rivera-Espinoza Y."/>
            <person name="Bernier-Latmani R."/>
            <person name="McCarthy J.K."/>
            <person name="Torpey J.W."/>
            <person name="Clement B.G."/>
            <person name="Gaasterland T."/>
            <person name="Tebo B.M."/>
        </authorList>
    </citation>
    <scope>NUCLEOTIDE SEQUENCE [LARGE SCALE GENOMIC DNA]</scope>
    <source>
        <strain evidence="2 3">SI85-9A1</strain>
    </source>
</reference>
<dbReference type="RefSeq" id="WP_009210545.1">
    <property type="nucleotide sequence ID" value="NZ_BBWP01000002.1"/>
</dbReference>
<protein>
    <recommendedName>
        <fullName evidence="4">DUF4148 domain-containing protein</fullName>
    </recommendedName>
</protein>
<comment type="caution">
    <text evidence="2">The sequence shown here is derived from an EMBL/GenBank/DDBJ whole genome shotgun (WGS) entry which is preliminary data.</text>
</comment>
<dbReference type="Proteomes" id="UP000000321">
    <property type="component" value="Unassembled WGS sequence"/>
</dbReference>
<feature type="chain" id="PRO_5004198035" description="DUF4148 domain-containing protein" evidence="1">
    <location>
        <begin position="23"/>
        <end position="100"/>
    </location>
</feature>
<proteinExistence type="predicted"/>
<name>Q1YL24_AURMS</name>
<evidence type="ECO:0008006" key="4">
    <source>
        <dbReference type="Google" id="ProtNLM"/>
    </source>
</evidence>
<dbReference type="HOGENOM" id="CLU_2302692_0_0_5"/>
<dbReference type="BioCyc" id="AURANTIMONAS:SI859A1_02723-MONOMER"/>
<sequence length="100" mass="10410">MTRLLATSAGALVLFGTTLASAQYVPGSDATSRANGFAERERIAAGYPDAVTRPTTRNSTYGYPVAGPSSANIPGSEYARKRAEEAVRASVLRPSRAGGF</sequence>
<evidence type="ECO:0000313" key="2">
    <source>
        <dbReference type="EMBL" id="EAS51907.1"/>
    </source>
</evidence>
<keyword evidence="1" id="KW-0732">Signal</keyword>
<dbReference type="EMBL" id="AAPJ01000001">
    <property type="protein sequence ID" value="EAS51907.1"/>
    <property type="molecule type" value="Genomic_DNA"/>
</dbReference>
<feature type="signal peptide" evidence="1">
    <location>
        <begin position="1"/>
        <end position="22"/>
    </location>
</feature>
<keyword evidence="3" id="KW-1185">Reference proteome</keyword>
<dbReference type="AlphaFoldDB" id="Q1YL24"/>
<evidence type="ECO:0000256" key="1">
    <source>
        <dbReference type="SAM" id="SignalP"/>
    </source>
</evidence>
<gene>
    <name evidence="2" type="ORF">SI859A1_02723</name>
</gene>
<organism evidence="2 3">
    <name type="scientific">Aurantimonas manganoxydans (strain ATCC BAA-1229 / DSM 21871 / SI85-9A1)</name>
    <dbReference type="NCBI Taxonomy" id="287752"/>
    <lineage>
        <taxon>Bacteria</taxon>
        <taxon>Pseudomonadati</taxon>
        <taxon>Pseudomonadota</taxon>
        <taxon>Alphaproteobacteria</taxon>
        <taxon>Hyphomicrobiales</taxon>
        <taxon>Aurantimonadaceae</taxon>
        <taxon>Aurantimonas</taxon>
    </lineage>
</organism>
<accession>Q1YL24</accession>
<evidence type="ECO:0000313" key="3">
    <source>
        <dbReference type="Proteomes" id="UP000000321"/>
    </source>
</evidence>